<name>A0A165PZQ7_9APHY</name>
<feature type="compositionally biased region" description="Polar residues" evidence="1">
    <location>
        <begin position="307"/>
        <end position="319"/>
    </location>
</feature>
<proteinExistence type="predicted"/>
<dbReference type="EMBL" id="KV429063">
    <property type="protein sequence ID" value="KZT68824.1"/>
    <property type="molecule type" value="Genomic_DNA"/>
</dbReference>
<feature type="region of interest" description="Disordered" evidence="1">
    <location>
        <begin position="277"/>
        <end position="354"/>
    </location>
</feature>
<feature type="compositionally biased region" description="Low complexity" evidence="1">
    <location>
        <begin position="328"/>
        <end position="349"/>
    </location>
</feature>
<evidence type="ECO:0000256" key="1">
    <source>
        <dbReference type="SAM" id="MobiDB-lite"/>
    </source>
</evidence>
<gene>
    <name evidence="2" type="ORF">DAEQUDRAFT_766021</name>
</gene>
<evidence type="ECO:0000313" key="2">
    <source>
        <dbReference type="EMBL" id="KZT68824.1"/>
    </source>
</evidence>
<reference evidence="2 3" key="1">
    <citation type="journal article" date="2016" name="Mol. Biol. Evol.">
        <title>Comparative Genomics of Early-Diverging Mushroom-Forming Fungi Provides Insights into the Origins of Lignocellulose Decay Capabilities.</title>
        <authorList>
            <person name="Nagy L.G."/>
            <person name="Riley R."/>
            <person name="Tritt A."/>
            <person name="Adam C."/>
            <person name="Daum C."/>
            <person name="Floudas D."/>
            <person name="Sun H."/>
            <person name="Yadav J.S."/>
            <person name="Pangilinan J."/>
            <person name="Larsson K.H."/>
            <person name="Matsuura K."/>
            <person name="Barry K."/>
            <person name="Labutti K."/>
            <person name="Kuo R."/>
            <person name="Ohm R.A."/>
            <person name="Bhattacharya S.S."/>
            <person name="Shirouzu T."/>
            <person name="Yoshinaga Y."/>
            <person name="Martin F.M."/>
            <person name="Grigoriev I.V."/>
            <person name="Hibbett D.S."/>
        </authorList>
    </citation>
    <scope>NUCLEOTIDE SEQUENCE [LARGE SCALE GENOMIC DNA]</scope>
    <source>
        <strain evidence="2 3">L-15889</strain>
    </source>
</reference>
<keyword evidence="3" id="KW-1185">Reference proteome</keyword>
<organism evidence="2 3">
    <name type="scientific">Daedalea quercina L-15889</name>
    <dbReference type="NCBI Taxonomy" id="1314783"/>
    <lineage>
        <taxon>Eukaryota</taxon>
        <taxon>Fungi</taxon>
        <taxon>Dikarya</taxon>
        <taxon>Basidiomycota</taxon>
        <taxon>Agaricomycotina</taxon>
        <taxon>Agaricomycetes</taxon>
        <taxon>Polyporales</taxon>
        <taxon>Fomitopsis</taxon>
    </lineage>
</organism>
<sequence>MDRARGLINYNVGHILDAVMTICMTKRLSETDSIHIIRDTFVNETSWTQTLKKMLERRGPLLFTAINIEELPYINTGTDKLKPYDRGFVAGGGKGNNILSNGWKRGEEVLVGRLSTIVVLIPSARSGLRQCLNAYSEPSDWVHWLYCVPIKREYPEGSYVARVRDHVVNKYRCAIRGILKAAHNQCLIAKPMEAVQTDNKDLFVMKELGDTPDFFYPPIPDPIPTFVNDIWVSARQMAEDKWNDYGYRVDDNDPDAPGGAEECAMLLKIAESMKRRLDKTETDGNDGVIESFRKKQRLNTPPPPQTEPVQLQDDVSQETLIGDKVHTDNSANNSANSSFESQSGGSADSSFDEDVGLGTVDVLSLATAHELSTVE</sequence>
<accession>A0A165PZQ7</accession>
<dbReference type="OrthoDB" id="10437352at2759"/>
<protein>
    <submittedName>
        <fullName evidence="2">Uncharacterized protein</fullName>
    </submittedName>
</protein>
<evidence type="ECO:0000313" key="3">
    <source>
        <dbReference type="Proteomes" id="UP000076727"/>
    </source>
</evidence>
<dbReference type="Proteomes" id="UP000076727">
    <property type="component" value="Unassembled WGS sequence"/>
</dbReference>
<dbReference type="AlphaFoldDB" id="A0A165PZQ7"/>